<evidence type="ECO:0000313" key="1">
    <source>
        <dbReference type="EMBL" id="KOM55161.1"/>
    </source>
</evidence>
<name>A0A0L9VJD7_PHAAN</name>
<accession>A0A0L9VJD7</accession>
<protein>
    <submittedName>
        <fullName evidence="1">Uncharacterized protein</fullName>
    </submittedName>
</protein>
<gene>
    <name evidence="1" type="ORF">LR48_Vigan10g105300</name>
</gene>
<dbReference type="EMBL" id="CM003380">
    <property type="protein sequence ID" value="KOM55161.1"/>
    <property type="molecule type" value="Genomic_DNA"/>
</dbReference>
<evidence type="ECO:0000313" key="2">
    <source>
        <dbReference type="Proteomes" id="UP000053144"/>
    </source>
</evidence>
<dbReference type="Gramene" id="KOM55161">
    <property type="protein sequence ID" value="KOM55161"/>
    <property type="gene ID" value="LR48_Vigan10g105300"/>
</dbReference>
<organism evidence="1 2">
    <name type="scientific">Phaseolus angularis</name>
    <name type="common">Azuki bean</name>
    <name type="synonym">Vigna angularis</name>
    <dbReference type="NCBI Taxonomy" id="3914"/>
    <lineage>
        <taxon>Eukaryota</taxon>
        <taxon>Viridiplantae</taxon>
        <taxon>Streptophyta</taxon>
        <taxon>Embryophyta</taxon>
        <taxon>Tracheophyta</taxon>
        <taxon>Spermatophyta</taxon>
        <taxon>Magnoliopsida</taxon>
        <taxon>eudicotyledons</taxon>
        <taxon>Gunneridae</taxon>
        <taxon>Pentapetalae</taxon>
        <taxon>rosids</taxon>
        <taxon>fabids</taxon>
        <taxon>Fabales</taxon>
        <taxon>Fabaceae</taxon>
        <taxon>Papilionoideae</taxon>
        <taxon>50 kb inversion clade</taxon>
        <taxon>NPAAA clade</taxon>
        <taxon>indigoferoid/millettioid clade</taxon>
        <taxon>Phaseoleae</taxon>
        <taxon>Vigna</taxon>
    </lineage>
</organism>
<reference evidence="2" key="1">
    <citation type="journal article" date="2015" name="Proc. Natl. Acad. Sci. U.S.A.">
        <title>Genome sequencing of adzuki bean (Vigna angularis) provides insight into high starch and low fat accumulation and domestication.</title>
        <authorList>
            <person name="Yang K."/>
            <person name="Tian Z."/>
            <person name="Chen C."/>
            <person name="Luo L."/>
            <person name="Zhao B."/>
            <person name="Wang Z."/>
            <person name="Yu L."/>
            <person name="Li Y."/>
            <person name="Sun Y."/>
            <person name="Li W."/>
            <person name="Chen Y."/>
            <person name="Li Y."/>
            <person name="Zhang Y."/>
            <person name="Ai D."/>
            <person name="Zhao J."/>
            <person name="Shang C."/>
            <person name="Ma Y."/>
            <person name="Wu B."/>
            <person name="Wang M."/>
            <person name="Gao L."/>
            <person name="Sun D."/>
            <person name="Zhang P."/>
            <person name="Guo F."/>
            <person name="Wang W."/>
            <person name="Li Y."/>
            <person name="Wang J."/>
            <person name="Varshney R.K."/>
            <person name="Wang J."/>
            <person name="Ling H.Q."/>
            <person name="Wan P."/>
        </authorList>
    </citation>
    <scope>NUCLEOTIDE SEQUENCE</scope>
    <source>
        <strain evidence="2">cv. Jingnong 6</strain>
    </source>
</reference>
<dbReference type="AlphaFoldDB" id="A0A0L9VJD7"/>
<proteinExistence type="predicted"/>
<sequence length="87" mass="10032">MRIEGQLVDLELAVSLCHYCFYELFSRSQDPQGVVQMTPSSLCQPFRVPELNKPFLPHQQKSRPAARQTGAWRVLGQHCHARRRLGQ</sequence>
<dbReference type="Proteomes" id="UP000053144">
    <property type="component" value="Chromosome 10"/>
</dbReference>